<reference evidence="3" key="1">
    <citation type="submission" date="2025-08" db="UniProtKB">
        <authorList>
            <consortium name="RefSeq"/>
        </authorList>
    </citation>
    <scope>IDENTIFICATION</scope>
    <source>
        <tissue evidence="3">Gonads</tissue>
    </source>
</reference>
<name>A0A6J2YT54_SITOR</name>
<evidence type="ECO:0000256" key="1">
    <source>
        <dbReference type="SAM" id="Phobius"/>
    </source>
</evidence>
<feature type="transmembrane region" description="Helical" evidence="1">
    <location>
        <begin position="61"/>
        <end position="80"/>
    </location>
</feature>
<organism evidence="2 3">
    <name type="scientific">Sitophilus oryzae</name>
    <name type="common">Rice weevil</name>
    <name type="synonym">Curculio oryzae</name>
    <dbReference type="NCBI Taxonomy" id="7048"/>
    <lineage>
        <taxon>Eukaryota</taxon>
        <taxon>Metazoa</taxon>
        <taxon>Ecdysozoa</taxon>
        <taxon>Arthropoda</taxon>
        <taxon>Hexapoda</taxon>
        <taxon>Insecta</taxon>
        <taxon>Pterygota</taxon>
        <taxon>Neoptera</taxon>
        <taxon>Endopterygota</taxon>
        <taxon>Coleoptera</taxon>
        <taxon>Polyphaga</taxon>
        <taxon>Cucujiformia</taxon>
        <taxon>Curculionidae</taxon>
        <taxon>Dryophthorinae</taxon>
        <taxon>Sitophilus</taxon>
    </lineage>
</organism>
<sequence length="139" mass="15926">MEISTRETIRYLGVVFDRGTRMYYMYYVHVEYVTRKAKKTVTSLCWLMSNKRVPSSSKHRLLANVAISTLLYAALVRGGAMRYRKYRDMCQHVLRRMAIRVCCAFHTVSTEAVLVIAGIAPIELQVEEGAMGIGADKRR</sequence>
<dbReference type="Proteomes" id="UP000504635">
    <property type="component" value="Unplaced"/>
</dbReference>
<protein>
    <submittedName>
        <fullName evidence="3">Uncharacterized protein LOC115890408</fullName>
    </submittedName>
</protein>
<dbReference type="RefSeq" id="XP_030766497.1">
    <property type="nucleotide sequence ID" value="XM_030910637.1"/>
</dbReference>
<keyword evidence="2" id="KW-1185">Reference proteome</keyword>
<keyword evidence="1" id="KW-0812">Transmembrane</keyword>
<dbReference type="OrthoDB" id="6780105at2759"/>
<dbReference type="AlphaFoldDB" id="A0A6J2YT54"/>
<gene>
    <name evidence="3" type="primary">LOC115890408</name>
</gene>
<evidence type="ECO:0000313" key="2">
    <source>
        <dbReference type="Proteomes" id="UP000504635"/>
    </source>
</evidence>
<keyword evidence="1" id="KW-0472">Membrane</keyword>
<accession>A0A6J2YT54</accession>
<proteinExistence type="predicted"/>
<evidence type="ECO:0000313" key="3">
    <source>
        <dbReference type="RefSeq" id="XP_030766497.1"/>
    </source>
</evidence>
<dbReference type="GeneID" id="115890408"/>
<dbReference type="KEGG" id="soy:115890408"/>
<dbReference type="InParanoid" id="A0A6J2YT54"/>
<keyword evidence="1" id="KW-1133">Transmembrane helix</keyword>